<accession>A0A1W2G8W8</accession>
<gene>
    <name evidence="3" type="ORF">SAMN04488029_1305</name>
</gene>
<evidence type="ECO:0000313" key="3">
    <source>
        <dbReference type="EMBL" id="SMD32944.1"/>
    </source>
</evidence>
<organism evidence="3 4">
    <name type="scientific">Reichenbachiella faecimaris</name>
    <dbReference type="NCBI Taxonomy" id="692418"/>
    <lineage>
        <taxon>Bacteria</taxon>
        <taxon>Pseudomonadati</taxon>
        <taxon>Bacteroidota</taxon>
        <taxon>Cytophagia</taxon>
        <taxon>Cytophagales</taxon>
        <taxon>Reichenbachiellaceae</taxon>
        <taxon>Reichenbachiella</taxon>
    </lineage>
</organism>
<evidence type="ECO:0000256" key="2">
    <source>
        <dbReference type="SAM" id="SignalP"/>
    </source>
</evidence>
<feature type="chain" id="PRO_5012122386" evidence="2">
    <location>
        <begin position="22"/>
        <end position="76"/>
    </location>
</feature>
<name>A0A1W2G8W8_REIFA</name>
<keyword evidence="1" id="KW-0175">Coiled coil</keyword>
<evidence type="ECO:0000256" key="1">
    <source>
        <dbReference type="SAM" id="Coils"/>
    </source>
</evidence>
<keyword evidence="4" id="KW-1185">Reference proteome</keyword>
<dbReference type="PROSITE" id="PS51257">
    <property type="entry name" value="PROKAR_LIPOPROTEIN"/>
    <property type="match status" value="1"/>
</dbReference>
<proteinExistence type="predicted"/>
<evidence type="ECO:0000313" key="4">
    <source>
        <dbReference type="Proteomes" id="UP000192472"/>
    </source>
</evidence>
<keyword evidence="2" id="KW-0732">Signal</keyword>
<dbReference type="RefSeq" id="WP_084371578.1">
    <property type="nucleotide sequence ID" value="NZ_FWYF01000001.1"/>
</dbReference>
<dbReference type="AlphaFoldDB" id="A0A1W2G8W8"/>
<sequence>MKFLRNLSLIAAAMSFLFVVGCGSKGSSESTEEAPMEEATEAVEEAAEEATDMAEEAMEAVDSLATEAMDSVAAEN</sequence>
<feature type="signal peptide" evidence="2">
    <location>
        <begin position="1"/>
        <end position="21"/>
    </location>
</feature>
<protein>
    <submittedName>
        <fullName evidence="3">Uncharacterized protein</fullName>
    </submittedName>
</protein>
<dbReference type="EMBL" id="FWYF01000001">
    <property type="protein sequence ID" value="SMD32944.1"/>
    <property type="molecule type" value="Genomic_DNA"/>
</dbReference>
<feature type="coiled-coil region" evidence="1">
    <location>
        <begin position="36"/>
        <end position="67"/>
    </location>
</feature>
<dbReference type="Proteomes" id="UP000192472">
    <property type="component" value="Unassembled WGS sequence"/>
</dbReference>
<reference evidence="3 4" key="1">
    <citation type="submission" date="2017-04" db="EMBL/GenBank/DDBJ databases">
        <authorList>
            <person name="Afonso C.L."/>
            <person name="Miller P.J."/>
            <person name="Scott M.A."/>
            <person name="Spackman E."/>
            <person name="Goraichik I."/>
            <person name="Dimitrov K.M."/>
            <person name="Suarez D.L."/>
            <person name="Swayne D.E."/>
        </authorList>
    </citation>
    <scope>NUCLEOTIDE SEQUENCE [LARGE SCALE GENOMIC DNA]</scope>
    <source>
        <strain evidence="3 4">DSM 26133</strain>
    </source>
</reference>